<name>A0ABX6H479_9MICO</name>
<dbReference type="PROSITE" id="PS51318">
    <property type="entry name" value="TAT"/>
    <property type="match status" value="1"/>
</dbReference>
<proteinExistence type="predicted"/>
<protein>
    <submittedName>
        <fullName evidence="2">Uncharacterized protein</fullName>
    </submittedName>
</protein>
<evidence type="ECO:0000313" key="2">
    <source>
        <dbReference type="EMBL" id="QHC64498.1"/>
    </source>
</evidence>
<feature type="region of interest" description="Disordered" evidence="1">
    <location>
        <begin position="32"/>
        <end position="108"/>
    </location>
</feature>
<keyword evidence="3" id="KW-1185">Reference proteome</keyword>
<evidence type="ECO:0000313" key="3">
    <source>
        <dbReference type="Proteomes" id="UP000464597"/>
    </source>
</evidence>
<dbReference type="EMBL" id="CP047180">
    <property type="protein sequence ID" value="QHC64498.1"/>
    <property type="molecule type" value="Genomic_DNA"/>
</dbReference>
<sequence>MDARRRLLVGAGAVALLLVAGALVLDATAGGPGDGSPTSAGATGYAGTSSPRAPSSGTTSSPGTPATPGATSAATVTPQDPSNPAAVADPSAPLEVSGPAPVDTGLPDSTPRAALVSLPLPAAASATRALVAGYPSAVVAPLPDSVVASSSVEPAGDALRSGLTATVALDAEQIVESYRRSLAAQGFTSAAVDAPADGAAMVFTAGEDSVSLSVTPTGTPRMSYSLIAVLHPSGG</sequence>
<dbReference type="RefSeq" id="WP_159423853.1">
    <property type="nucleotide sequence ID" value="NZ_CP047180.1"/>
</dbReference>
<gene>
    <name evidence="2" type="ORF">GSU69_18620</name>
</gene>
<organism evidence="2 3">
    <name type="scientific">Rathayibacter festucae</name>
    <dbReference type="NCBI Taxonomy" id="110937"/>
    <lineage>
        <taxon>Bacteria</taxon>
        <taxon>Bacillati</taxon>
        <taxon>Actinomycetota</taxon>
        <taxon>Actinomycetes</taxon>
        <taxon>Micrococcales</taxon>
        <taxon>Microbacteriaceae</taxon>
        <taxon>Rathayibacter</taxon>
    </lineage>
</organism>
<evidence type="ECO:0000256" key="1">
    <source>
        <dbReference type="SAM" id="MobiDB-lite"/>
    </source>
</evidence>
<dbReference type="Proteomes" id="UP000464597">
    <property type="component" value="Chromosome"/>
</dbReference>
<reference evidence="3" key="1">
    <citation type="submission" date="2019-12" db="EMBL/GenBank/DDBJ databases">
        <title>Complete and draft genome sequences of new strains and members of some known species of the genus Rathayibacter isolated from plants.</title>
        <authorList>
            <person name="Tarlachkov S.V."/>
            <person name="Starodumova I.P."/>
            <person name="Dorofeeva L.V."/>
            <person name="Prisyazhnaya N.V."/>
            <person name="Leyn S."/>
            <person name="Zlamal J."/>
            <person name="Elan M."/>
            <person name="Osterman A.L."/>
            <person name="Nadler S."/>
            <person name="Subbotin S.A."/>
            <person name="Evtushenko L.I."/>
        </authorList>
    </citation>
    <scope>NUCLEOTIDE SEQUENCE [LARGE SCALE GENOMIC DNA]</scope>
    <source>
        <strain evidence="3">VKM Ac-2802</strain>
    </source>
</reference>
<accession>A0ABX6H479</accession>
<dbReference type="InterPro" id="IPR006311">
    <property type="entry name" value="TAT_signal"/>
</dbReference>
<feature type="compositionally biased region" description="Low complexity" evidence="1">
    <location>
        <begin position="46"/>
        <end position="78"/>
    </location>
</feature>